<protein>
    <recommendedName>
        <fullName evidence="3">Baseplate protein J-like domain-containing protein</fullName>
    </recommendedName>
</protein>
<dbReference type="EMBL" id="BLAY01000061">
    <property type="protein sequence ID" value="GET39227.1"/>
    <property type="molecule type" value="Genomic_DNA"/>
</dbReference>
<organism evidence="1 2">
    <name type="scientific">Microseira wollei NIES-4236</name>
    <dbReference type="NCBI Taxonomy" id="2530354"/>
    <lineage>
        <taxon>Bacteria</taxon>
        <taxon>Bacillati</taxon>
        <taxon>Cyanobacteriota</taxon>
        <taxon>Cyanophyceae</taxon>
        <taxon>Oscillatoriophycideae</taxon>
        <taxon>Aerosakkonematales</taxon>
        <taxon>Aerosakkonemataceae</taxon>
        <taxon>Microseira</taxon>
    </lineage>
</organism>
<accession>A0AAV3X8T4</accession>
<evidence type="ECO:0000313" key="1">
    <source>
        <dbReference type="EMBL" id="GET39227.1"/>
    </source>
</evidence>
<dbReference type="RefSeq" id="WP_226584369.1">
    <property type="nucleotide sequence ID" value="NZ_BLAY01000061.1"/>
</dbReference>
<name>A0AAV3X8T4_9CYAN</name>
<dbReference type="Proteomes" id="UP001050975">
    <property type="component" value="Unassembled WGS sequence"/>
</dbReference>
<keyword evidence="2" id="KW-1185">Reference proteome</keyword>
<dbReference type="Gene3D" id="3.30.300.200">
    <property type="match status" value="1"/>
</dbReference>
<evidence type="ECO:0008006" key="3">
    <source>
        <dbReference type="Google" id="ProtNLM"/>
    </source>
</evidence>
<dbReference type="NCBIfam" id="TIGR02243">
    <property type="entry name" value="putative baseplate assembly protein"/>
    <property type="match status" value="1"/>
</dbReference>
<evidence type="ECO:0000313" key="2">
    <source>
        <dbReference type="Proteomes" id="UP001050975"/>
    </source>
</evidence>
<proteinExistence type="predicted"/>
<reference evidence="1" key="1">
    <citation type="submission" date="2019-10" db="EMBL/GenBank/DDBJ databases">
        <title>Draft genome sequece of Microseira wollei NIES-4236.</title>
        <authorList>
            <person name="Yamaguchi H."/>
            <person name="Suzuki S."/>
            <person name="Kawachi M."/>
        </authorList>
    </citation>
    <scope>NUCLEOTIDE SEQUENCE</scope>
    <source>
        <strain evidence="1">NIES-4236</strain>
    </source>
</reference>
<dbReference type="InterPro" id="IPR011749">
    <property type="entry name" value="CHP02243"/>
</dbReference>
<dbReference type="AlphaFoldDB" id="A0AAV3X8T4"/>
<sequence length="819" mass="91793">MLYFCCDEYRRAAVKAHGSLNGIDFLEVDPDQKSLYVHFIKDLDSKALIQENIRIEGGERIPNISIDNITIGTKILTVRVKEPGDFSTYTLRLVKDEKEPKRIDKFDPLLRAVDFSFKVNCPSDFDCRPERICPPSPAKEPEIDYLAKDYDSFRQLMLDRMAVLMPQWRERNAADLGIALVEILAYVGDYLSYQQDAIATESYLGTARRRISVRRHARLVDYFMHNGCNARVWVQVRVKDDVADNEEVVLKKGTQLLTTVPGIEKRIPSSSSSAYNQALNAQPEVFETMHEASLFKPHNQLEFYTWGAKECCLPKGATRATLRGNYPNLQPGDVLIFAEVISPLTGETEDADPTHRHAVRLTEVTPTEDPLGGRFPDPENGNDDPVSVTEIAWDREDALPFPLCISGKTDDKNVSVAFGNIVLADYGQTINDELVGIVPKPTIFRVPVPSKESRCQEIPSNPIPPRFYPRLKEAPLTHAIPYNSNASAYSTMHWLVKDAIPAVNLTSKLHNKTDSWKPKRDLLNSKPDSREFVVEVETDGKTYLRFGDDKNGLRPSTETEFTATYRVGNGVAGNVGAESITHIVTDESRIKEVSNPLPARGGIEPESIEDVRSKAPAAFRTQERAVTPEDYAEVTQRHPEVQKAAATFRWTGSWHTVFVTVDRLGGASVDEKFANKIRQHLEKYRMAGYDLEIDAPRFVSLEIEMQVCVKPGYFRSDVKAALLQIFSNRILPDGRKGVFHPDNFTFGQPVYLSPLYAAAMAVSGVASVKITAFQRQGTPSLEALDKGFLSLGRLEIARLDNDPDFPERGILRLIMEGGK</sequence>
<comment type="caution">
    <text evidence="1">The sequence shown here is derived from an EMBL/GenBank/DDBJ whole genome shotgun (WGS) entry which is preliminary data.</text>
</comment>
<gene>
    <name evidence="1" type="ORF">MiSe_39910</name>
</gene>